<dbReference type="InterPro" id="IPR003598">
    <property type="entry name" value="Ig_sub2"/>
</dbReference>
<dbReference type="Gene3D" id="2.60.40.10">
    <property type="entry name" value="Immunoglobulins"/>
    <property type="match status" value="1"/>
</dbReference>
<dbReference type="SMART" id="SM00408">
    <property type="entry name" value="IGc2"/>
    <property type="match status" value="1"/>
</dbReference>
<dbReference type="InterPro" id="IPR036179">
    <property type="entry name" value="Ig-like_dom_sf"/>
</dbReference>
<dbReference type="PROSITE" id="PS51257">
    <property type="entry name" value="PROKAR_LIPOPROTEIN"/>
    <property type="match status" value="1"/>
</dbReference>
<evidence type="ECO:0000256" key="4">
    <source>
        <dbReference type="ARBA" id="ARBA00023157"/>
    </source>
</evidence>
<dbReference type="Pfam" id="PF13927">
    <property type="entry name" value="Ig_3"/>
    <property type="match status" value="1"/>
</dbReference>
<feature type="chain" id="PRO_5044709661" evidence="7">
    <location>
        <begin position="27"/>
        <end position="583"/>
    </location>
</feature>
<dbReference type="PANTHER" id="PTHR24369:SF211">
    <property type="entry name" value="LEUCINE-RICH REPEAT-CONTAINING PROTEIN 15-LIKE"/>
    <property type="match status" value="1"/>
</dbReference>
<keyword evidence="6" id="KW-0812">Transmembrane</keyword>
<keyword evidence="4" id="KW-1015">Disulfide bond</keyword>
<dbReference type="InterPro" id="IPR050541">
    <property type="entry name" value="LRR_TM_domain-containing"/>
</dbReference>
<dbReference type="InterPro" id="IPR000483">
    <property type="entry name" value="Cys-rich_flank_reg_C"/>
</dbReference>
<feature type="signal peptide" evidence="7">
    <location>
        <begin position="1"/>
        <end position="26"/>
    </location>
</feature>
<dbReference type="AlphaFoldDB" id="A0AAJ7X072"/>
<keyword evidence="1" id="KW-0433">Leucine-rich repeat</keyword>
<dbReference type="Pfam" id="PF13855">
    <property type="entry name" value="LRR_8"/>
    <property type="match status" value="2"/>
</dbReference>
<dbReference type="SUPFAM" id="SSF52058">
    <property type="entry name" value="L domain-like"/>
    <property type="match status" value="1"/>
</dbReference>
<dbReference type="CTD" id="441381"/>
<gene>
    <name evidence="10 11" type="primary">LRRC24</name>
</gene>
<reference evidence="10 11" key="1">
    <citation type="submission" date="2025-04" db="UniProtKB">
        <authorList>
            <consortium name="RefSeq"/>
        </authorList>
    </citation>
    <scope>IDENTIFICATION</scope>
    <source>
        <tissue evidence="10 11">Sperm</tissue>
    </source>
</reference>
<feature type="region of interest" description="Disordered" evidence="5">
    <location>
        <begin position="315"/>
        <end position="334"/>
    </location>
</feature>
<dbReference type="InterPro" id="IPR013783">
    <property type="entry name" value="Ig-like_fold"/>
</dbReference>
<dbReference type="Gene3D" id="3.80.10.10">
    <property type="entry name" value="Ribonuclease Inhibitor"/>
    <property type="match status" value="2"/>
</dbReference>
<evidence type="ECO:0000256" key="3">
    <source>
        <dbReference type="ARBA" id="ARBA00022737"/>
    </source>
</evidence>
<dbReference type="InterPro" id="IPR032675">
    <property type="entry name" value="LRR_dom_sf"/>
</dbReference>
<sequence length="583" mass="62153">MRVHSSRAAVPTLLGVWLSCVLTGRGCPGQCQCYSRAVECGSRQLTRVPGPIPNTTQVLYLQDNGLSRLHTHALHACAHHLESLYLQQNHISSLAGADGEEDGLFTDLSALRELNLASNRLTTLPAGAFAGLLNLRQLYLNNNSIGGVPAGPLEPLARLQELRLQHNRIRWVEAGAFGSLAALALLDLSHNELRSLNEELLSPMRGLSTLGLTGNHWQCDCTLQWLKELQQDTALAPLQLRSINLTCWGPPALAGLRMEQVSLEAMSCTVPQVHIDRQRIQLTAGQNGSVLCSATGLPEPRVSWKRLSHGGDATGRTHGVGGTGHFNGSAHRDGSAWEEDVAAAAAAASNDTVTPGNRATLDIVNVTEGDAGAYSCEAVNAAGSDGATFFLGVDASEPSWLRAEEAVTVVVEGTAAATGTVDFAAMAASTQAGIASGIALLAATVATLLVALVRHRRKAVRARGKRDDEISYINAFTEGPTTCGQLEEFRGESGREMYVINPGRRPSVAERAGGTGRLTDALPSHADERQPFCPGNSSDAEFIKTSNYGDLNFDQATQTYGLILENPLDHELEEGQVAYEICY</sequence>
<evidence type="ECO:0000313" key="11">
    <source>
        <dbReference type="RefSeq" id="XP_032816502.1"/>
    </source>
</evidence>
<dbReference type="InterPro" id="IPR007110">
    <property type="entry name" value="Ig-like_dom"/>
</dbReference>
<dbReference type="KEGG" id="pmrn:116945924"/>
<evidence type="ECO:0000256" key="2">
    <source>
        <dbReference type="ARBA" id="ARBA00022729"/>
    </source>
</evidence>
<protein>
    <submittedName>
        <fullName evidence="10 11">Leucine-rich repeat-containing protein 24</fullName>
    </submittedName>
</protein>
<dbReference type="PANTHER" id="PTHR24369">
    <property type="entry name" value="ANTIGEN BSP, PUTATIVE-RELATED"/>
    <property type="match status" value="1"/>
</dbReference>
<keyword evidence="3" id="KW-0677">Repeat</keyword>
<evidence type="ECO:0000313" key="9">
    <source>
        <dbReference type="Proteomes" id="UP001318040"/>
    </source>
</evidence>
<dbReference type="RefSeq" id="XP_032816502.1">
    <property type="nucleotide sequence ID" value="XM_032960611.1"/>
</dbReference>
<dbReference type="CDD" id="cd00096">
    <property type="entry name" value="Ig"/>
    <property type="match status" value="1"/>
</dbReference>
<evidence type="ECO:0000256" key="6">
    <source>
        <dbReference type="SAM" id="Phobius"/>
    </source>
</evidence>
<dbReference type="GO" id="GO:0005886">
    <property type="term" value="C:plasma membrane"/>
    <property type="evidence" value="ECO:0007669"/>
    <property type="project" value="TreeGrafter"/>
</dbReference>
<dbReference type="InterPro" id="IPR003591">
    <property type="entry name" value="Leu-rich_rpt_typical-subtyp"/>
</dbReference>
<keyword evidence="6" id="KW-0472">Membrane</keyword>
<dbReference type="SMART" id="SM00409">
    <property type="entry name" value="IG"/>
    <property type="match status" value="1"/>
</dbReference>
<keyword evidence="2 7" id="KW-0732">Signal</keyword>
<dbReference type="SMART" id="SM00082">
    <property type="entry name" value="LRRCT"/>
    <property type="match status" value="1"/>
</dbReference>
<organism evidence="9 10">
    <name type="scientific">Petromyzon marinus</name>
    <name type="common">Sea lamprey</name>
    <dbReference type="NCBI Taxonomy" id="7757"/>
    <lineage>
        <taxon>Eukaryota</taxon>
        <taxon>Metazoa</taxon>
        <taxon>Chordata</taxon>
        <taxon>Craniata</taxon>
        <taxon>Vertebrata</taxon>
        <taxon>Cyclostomata</taxon>
        <taxon>Hyperoartia</taxon>
        <taxon>Petromyzontiformes</taxon>
        <taxon>Petromyzontidae</taxon>
        <taxon>Petromyzon</taxon>
    </lineage>
</organism>
<evidence type="ECO:0000259" key="8">
    <source>
        <dbReference type="PROSITE" id="PS50835"/>
    </source>
</evidence>
<evidence type="ECO:0000313" key="10">
    <source>
        <dbReference type="RefSeq" id="XP_032816501.1"/>
    </source>
</evidence>
<keyword evidence="9" id="KW-1185">Reference proteome</keyword>
<dbReference type="Proteomes" id="UP001318040">
    <property type="component" value="Chromosome 25"/>
</dbReference>
<name>A0AAJ7X072_PETMA</name>
<evidence type="ECO:0000256" key="5">
    <source>
        <dbReference type="SAM" id="MobiDB-lite"/>
    </source>
</evidence>
<dbReference type="PROSITE" id="PS50835">
    <property type="entry name" value="IG_LIKE"/>
    <property type="match status" value="1"/>
</dbReference>
<dbReference type="SUPFAM" id="SSF48726">
    <property type="entry name" value="Immunoglobulin"/>
    <property type="match status" value="1"/>
</dbReference>
<evidence type="ECO:0000256" key="1">
    <source>
        <dbReference type="ARBA" id="ARBA00022614"/>
    </source>
</evidence>
<feature type="domain" description="Ig-like" evidence="8">
    <location>
        <begin position="271"/>
        <end position="394"/>
    </location>
</feature>
<dbReference type="InterPro" id="IPR003599">
    <property type="entry name" value="Ig_sub"/>
</dbReference>
<proteinExistence type="predicted"/>
<keyword evidence="6" id="KW-1133">Transmembrane helix</keyword>
<dbReference type="PROSITE" id="PS51450">
    <property type="entry name" value="LRR"/>
    <property type="match status" value="2"/>
</dbReference>
<dbReference type="InterPro" id="IPR001611">
    <property type="entry name" value="Leu-rich_rpt"/>
</dbReference>
<evidence type="ECO:0000256" key="7">
    <source>
        <dbReference type="SAM" id="SignalP"/>
    </source>
</evidence>
<dbReference type="SMART" id="SM00369">
    <property type="entry name" value="LRR_TYP"/>
    <property type="match status" value="6"/>
</dbReference>
<feature type="transmembrane region" description="Helical" evidence="6">
    <location>
        <begin position="432"/>
        <end position="453"/>
    </location>
</feature>
<dbReference type="FunFam" id="3.80.10.10:FF:000082">
    <property type="entry name" value="Leucine-rich repeat-containing 24"/>
    <property type="match status" value="1"/>
</dbReference>
<dbReference type="RefSeq" id="XP_032816501.1">
    <property type="nucleotide sequence ID" value="XM_032960610.1"/>
</dbReference>
<accession>A0AAJ7X072</accession>